<dbReference type="GO" id="GO:0016987">
    <property type="term" value="F:sigma factor activity"/>
    <property type="evidence" value="ECO:0007669"/>
    <property type="project" value="UniProtKB-KW"/>
</dbReference>
<dbReference type="InterPro" id="IPR036388">
    <property type="entry name" value="WH-like_DNA-bd_sf"/>
</dbReference>
<dbReference type="EMBL" id="BMPI01000021">
    <property type="protein sequence ID" value="GGM38539.1"/>
    <property type="molecule type" value="Genomic_DNA"/>
</dbReference>
<gene>
    <name evidence="8" type="ORF">GCM10007977_045020</name>
</gene>
<dbReference type="InterPro" id="IPR039425">
    <property type="entry name" value="RNA_pol_sigma-70-like"/>
</dbReference>
<feature type="domain" description="RNA polymerase sigma factor 70 region 4 type 2" evidence="7">
    <location>
        <begin position="107"/>
        <end position="157"/>
    </location>
</feature>
<comment type="caution">
    <text evidence="8">The sequence shown here is derived from an EMBL/GenBank/DDBJ whole genome shotgun (WGS) entry which is preliminary data.</text>
</comment>
<organism evidence="8 9">
    <name type="scientific">Dactylosporangium sucinum</name>
    <dbReference type="NCBI Taxonomy" id="1424081"/>
    <lineage>
        <taxon>Bacteria</taxon>
        <taxon>Bacillati</taxon>
        <taxon>Actinomycetota</taxon>
        <taxon>Actinomycetes</taxon>
        <taxon>Micromonosporales</taxon>
        <taxon>Micromonosporaceae</taxon>
        <taxon>Dactylosporangium</taxon>
    </lineage>
</organism>
<proteinExistence type="inferred from homology"/>
<evidence type="ECO:0000256" key="3">
    <source>
        <dbReference type="ARBA" id="ARBA00023082"/>
    </source>
</evidence>
<reference evidence="8" key="1">
    <citation type="journal article" date="2014" name="Int. J. Syst. Evol. Microbiol.">
        <title>Complete genome sequence of Corynebacterium casei LMG S-19264T (=DSM 44701T), isolated from a smear-ripened cheese.</title>
        <authorList>
            <consortium name="US DOE Joint Genome Institute (JGI-PGF)"/>
            <person name="Walter F."/>
            <person name="Albersmeier A."/>
            <person name="Kalinowski J."/>
            <person name="Ruckert C."/>
        </authorList>
    </citation>
    <scope>NUCLEOTIDE SEQUENCE</scope>
    <source>
        <strain evidence="8">JCM 19831</strain>
    </source>
</reference>
<dbReference type="Proteomes" id="UP000642070">
    <property type="component" value="Unassembled WGS sequence"/>
</dbReference>
<dbReference type="Pfam" id="PF04542">
    <property type="entry name" value="Sigma70_r2"/>
    <property type="match status" value="1"/>
</dbReference>
<feature type="domain" description="RNA polymerase sigma-70 region 2" evidence="6">
    <location>
        <begin position="15"/>
        <end position="80"/>
    </location>
</feature>
<evidence type="ECO:0000256" key="1">
    <source>
        <dbReference type="ARBA" id="ARBA00010641"/>
    </source>
</evidence>
<dbReference type="RefSeq" id="WP_190251873.1">
    <property type="nucleotide sequence ID" value="NZ_BMPI01000021.1"/>
</dbReference>
<evidence type="ECO:0000256" key="4">
    <source>
        <dbReference type="ARBA" id="ARBA00023125"/>
    </source>
</evidence>
<keyword evidence="2" id="KW-0805">Transcription regulation</keyword>
<dbReference type="NCBIfam" id="TIGR02937">
    <property type="entry name" value="sigma70-ECF"/>
    <property type="match status" value="1"/>
</dbReference>
<evidence type="ECO:0000313" key="8">
    <source>
        <dbReference type="EMBL" id="GGM38539.1"/>
    </source>
</evidence>
<keyword evidence="5" id="KW-0804">Transcription</keyword>
<evidence type="ECO:0000259" key="7">
    <source>
        <dbReference type="Pfam" id="PF08281"/>
    </source>
</evidence>
<dbReference type="InterPro" id="IPR007627">
    <property type="entry name" value="RNA_pol_sigma70_r2"/>
</dbReference>
<keyword evidence="9" id="KW-1185">Reference proteome</keyword>
<dbReference type="GO" id="GO:0006352">
    <property type="term" value="P:DNA-templated transcription initiation"/>
    <property type="evidence" value="ECO:0007669"/>
    <property type="project" value="InterPro"/>
</dbReference>
<accession>A0A917TUT2</accession>
<evidence type="ECO:0000313" key="9">
    <source>
        <dbReference type="Proteomes" id="UP000642070"/>
    </source>
</evidence>
<keyword evidence="3" id="KW-0731">Sigma factor</keyword>
<evidence type="ECO:0000256" key="5">
    <source>
        <dbReference type="ARBA" id="ARBA00023163"/>
    </source>
</evidence>
<reference evidence="8" key="2">
    <citation type="submission" date="2020-09" db="EMBL/GenBank/DDBJ databases">
        <authorList>
            <person name="Sun Q."/>
            <person name="Ohkuma M."/>
        </authorList>
    </citation>
    <scope>NUCLEOTIDE SEQUENCE</scope>
    <source>
        <strain evidence="8">JCM 19831</strain>
    </source>
</reference>
<dbReference type="Gene3D" id="1.10.10.10">
    <property type="entry name" value="Winged helix-like DNA-binding domain superfamily/Winged helix DNA-binding domain"/>
    <property type="match status" value="1"/>
</dbReference>
<name>A0A917TUT2_9ACTN</name>
<dbReference type="SUPFAM" id="SSF88946">
    <property type="entry name" value="Sigma2 domain of RNA polymerase sigma factors"/>
    <property type="match status" value="1"/>
</dbReference>
<keyword evidence="4" id="KW-0238">DNA-binding</keyword>
<protein>
    <submittedName>
        <fullName evidence="8">RNA polymerase sigma factor</fullName>
    </submittedName>
</protein>
<dbReference type="PANTHER" id="PTHR43133:SF8">
    <property type="entry name" value="RNA POLYMERASE SIGMA FACTOR HI_1459-RELATED"/>
    <property type="match status" value="1"/>
</dbReference>
<evidence type="ECO:0000256" key="2">
    <source>
        <dbReference type="ARBA" id="ARBA00023015"/>
    </source>
</evidence>
<dbReference type="InterPro" id="IPR014284">
    <property type="entry name" value="RNA_pol_sigma-70_dom"/>
</dbReference>
<dbReference type="InterPro" id="IPR013249">
    <property type="entry name" value="RNA_pol_sigma70_r4_t2"/>
</dbReference>
<dbReference type="GO" id="GO:0003677">
    <property type="term" value="F:DNA binding"/>
    <property type="evidence" value="ECO:0007669"/>
    <property type="project" value="UniProtKB-KW"/>
</dbReference>
<dbReference type="InterPro" id="IPR013324">
    <property type="entry name" value="RNA_pol_sigma_r3/r4-like"/>
</dbReference>
<dbReference type="Gene3D" id="1.10.1740.10">
    <property type="match status" value="1"/>
</dbReference>
<dbReference type="SUPFAM" id="SSF88659">
    <property type="entry name" value="Sigma3 and sigma4 domains of RNA polymerase sigma factors"/>
    <property type="match status" value="1"/>
</dbReference>
<sequence length="169" mass="19319">MVLSTDERAARFDEIYRAHFNDVLLYAYRRLRDRTAAEEVAQEAFIVFWRQHAGVREPVRPWLYGVARNLLANEFRHRQRQPQLVELGEEDGSRGGGLDGVDDVVDVRRALLRLSAADRELLMLVGWDGLSVQEAAVSLRCSALTLSVRLFRARNRLLKALDATTRTGR</sequence>
<comment type="similarity">
    <text evidence="1">Belongs to the sigma-70 factor family. ECF subfamily.</text>
</comment>
<evidence type="ECO:0000259" key="6">
    <source>
        <dbReference type="Pfam" id="PF04542"/>
    </source>
</evidence>
<dbReference type="Pfam" id="PF08281">
    <property type="entry name" value="Sigma70_r4_2"/>
    <property type="match status" value="1"/>
</dbReference>
<dbReference type="AlphaFoldDB" id="A0A917TUT2"/>
<dbReference type="InterPro" id="IPR013325">
    <property type="entry name" value="RNA_pol_sigma_r2"/>
</dbReference>
<dbReference type="PANTHER" id="PTHR43133">
    <property type="entry name" value="RNA POLYMERASE ECF-TYPE SIGMA FACTO"/>
    <property type="match status" value="1"/>
</dbReference>